<feature type="signal peptide" evidence="1">
    <location>
        <begin position="1"/>
        <end position="32"/>
    </location>
</feature>
<dbReference type="OrthoDB" id="9803653at2"/>
<evidence type="ECO:0000256" key="1">
    <source>
        <dbReference type="SAM" id="SignalP"/>
    </source>
</evidence>
<name>S3K0E7_TREMA</name>
<evidence type="ECO:0000313" key="2">
    <source>
        <dbReference type="EMBL" id="EPF31693.1"/>
    </source>
</evidence>
<organism evidence="2 3">
    <name type="scientific">Treponema maltophilum ATCC 51939</name>
    <dbReference type="NCBI Taxonomy" id="1125699"/>
    <lineage>
        <taxon>Bacteria</taxon>
        <taxon>Pseudomonadati</taxon>
        <taxon>Spirochaetota</taxon>
        <taxon>Spirochaetia</taxon>
        <taxon>Spirochaetales</taxon>
        <taxon>Treponemataceae</taxon>
        <taxon>Treponema</taxon>
    </lineage>
</organism>
<dbReference type="Pfam" id="PF13036">
    <property type="entry name" value="LpoB"/>
    <property type="match status" value="1"/>
</dbReference>
<dbReference type="Proteomes" id="UP000014541">
    <property type="component" value="Unassembled WGS sequence"/>
</dbReference>
<dbReference type="EMBL" id="ATFF01000006">
    <property type="protein sequence ID" value="EPF31693.1"/>
    <property type="molecule type" value="Genomic_DNA"/>
</dbReference>
<keyword evidence="3" id="KW-1185">Reference proteome</keyword>
<dbReference type="PROSITE" id="PS51257">
    <property type="entry name" value="PROKAR_LIPOPROTEIN"/>
    <property type="match status" value="1"/>
</dbReference>
<keyword evidence="1" id="KW-0732">Signal</keyword>
<dbReference type="RefSeq" id="WP_016526302.1">
    <property type="nucleotide sequence ID" value="NZ_KE332518.1"/>
</dbReference>
<dbReference type="HOGENOM" id="CLU_114013_1_0_12"/>
<proteinExistence type="predicted"/>
<comment type="caution">
    <text evidence="2">The sequence shown here is derived from an EMBL/GenBank/DDBJ whole genome shotgun (WGS) entry which is preliminary data.</text>
</comment>
<dbReference type="eggNOG" id="COG3417">
    <property type="taxonomic scope" value="Bacteria"/>
</dbReference>
<accession>S3K0E7</accession>
<dbReference type="STRING" id="1125699.HMPREF9194_02044"/>
<dbReference type="PATRIC" id="fig|1125699.3.peg.2064"/>
<sequence length="215" mass="24164">MKRYTMRYKMIPEAAVSLLCSLFCLCAAFMFAGCESPKVERINAEQVTDLSGYWNDTDVRLVANTLIKECTEAPAIAAYIRANGKMPVVIVGTFRNQSDEHIDTSILVKKFEAALVNSGKVDFVASSGERGDIRQERKEQQAWASEETAKRLANETGADFMLIGAVKTIVDMNSAKRTRTYYVTAELIDIESNRKLWIGENSEIKKLITRSKVRF</sequence>
<gene>
    <name evidence="2" type="ORF">HMPREF9194_02044</name>
</gene>
<evidence type="ECO:0000313" key="3">
    <source>
        <dbReference type="Proteomes" id="UP000014541"/>
    </source>
</evidence>
<evidence type="ECO:0008006" key="4">
    <source>
        <dbReference type="Google" id="ProtNLM"/>
    </source>
</evidence>
<reference evidence="2 3" key="1">
    <citation type="submission" date="2013-04" db="EMBL/GenBank/DDBJ databases">
        <title>The Genome Sequence of Treponema maltophilum ATCC 51939.</title>
        <authorList>
            <consortium name="The Broad Institute Genomics Platform"/>
            <person name="Earl A."/>
            <person name="Ward D."/>
            <person name="Feldgarden M."/>
            <person name="Gevers D."/>
            <person name="Leonetti C."/>
            <person name="Blanton J.M."/>
            <person name="Dewhirst F.E."/>
            <person name="Izard J."/>
            <person name="Walker B."/>
            <person name="Young S."/>
            <person name="Zeng Q."/>
            <person name="Gargeya S."/>
            <person name="Fitzgerald M."/>
            <person name="Haas B."/>
            <person name="Abouelleil A."/>
            <person name="Allen A.W."/>
            <person name="Alvarado L."/>
            <person name="Arachchi H.M."/>
            <person name="Berlin A.M."/>
            <person name="Chapman S.B."/>
            <person name="Gainer-Dewar J."/>
            <person name="Goldberg J."/>
            <person name="Griggs A."/>
            <person name="Gujja S."/>
            <person name="Hansen M."/>
            <person name="Howarth C."/>
            <person name="Imamovic A."/>
            <person name="Ireland A."/>
            <person name="Larimer J."/>
            <person name="McCowan C."/>
            <person name="Murphy C."/>
            <person name="Pearson M."/>
            <person name="Poon T.W."/>
            <person name="Priest M."/>
            <person name="Roberts A."/>
            <person name="Saif S."/>
            <person name="Shea T."/>
            <person name="Sisk P."/>
            <person name="Sykes S."/>
            <person name="Wortman J."/>
            <person name="Nusbaum C."/>
            <person name="Birren B."/>
        </authorList>
    </citation>
    <scope>NUCLEOTIDE SEQUENCE [LARGE SCALE GENOMIC DNA]</scope>
    <source>
        <strain evidence="2 3">ATCC 51939</strain>
    </source>
</reference>
<dbReference type="Gene3D" id="3.40.50.10610">
    <property type="entry name" value="ABC-type transport auxiliary lipoprotein component"/>
    <property type="match status" value="1"/>
</dbReference>
<dbReference type="AlphaFoldDB" id="S3K0E7"/>
<protein>
    <recommendedName>
        <fullName evidence="4">Penicillin-binding protein activator LpoB</fullName>
    </recommendedName>
</protein>
<feature type="chain" id="PRO_5004522728" description="Penicillin-binding protein activator LpoB" evidence="1">
    <location>
        <begin position="33"/>
        <end position="215"/>
    </location>
</feature>
<dbReference type="InterPro" id="IPR014094">
    <property type="entry name" value="LpoB"/>
</dbReference>